<feature type="compositionally biased region" description="Basic and acidic residues" evidence="4">
    <location>
        <begin position="318"/>
        <end position="366"/>
    </location>
</feature>
<dbReference type="InterPro" id="IPR006145">
    <property type="entry name" value="PsdUridine_synth_RsuA/RluA"/>
</dbReference>
<dbReference type="Pfam" id="PF00849">
    <property type="entry name" value="PseudoU_synth_2"/>
    <property type="match status" value="1"/>
</dbReference>
<name>A0ABY8MGX4_9SPIO</name>
<dbReference type="Gene3D" id="3.10.290.10">
    <property type="entry name" value="RNA-binding S4 domain"/>
    <property type="match status" value="1"/>
</dbReference>
<dbReference type="PROSITE" id="PS01149">
    <property type="entry name" value="PSI_RSU"/>
    <property type="match status" value="1"/>
</dbReference>
<evidence type="ECO:0000256" key="4">
    <source>
        <dbReference type="SAM" id="MobiDB-lite"/>
    </source>
</evidence>
<sequence>MKSQSGHDAVNGVKDPNKDSNKDSGKESSHSGLQRYISRSGHCSRRKAAELIKEGKVELDGQVCTEPWQPVRPGQRVKVSGVGIRSGEDKRLLYLALYKPPGYLTTNADPQGRACTIDLIRPIYNESLFHVGRLDKNSSGLIFFTNDGDFAQAVQHPSKSIEKEYEVKTRRGIPEFMLKHWQRGVEIDGVRYKLNGYQMLGHREVRLTLTEGLNREIRRVFEHFHIHLKRVHRLRIGTVKLYGLAPGEFRSLRPHEIKVLQSGGNPEPREFAGDSGPWGAARKRKNVPGRQDGHPSGENQRGLYNTPSRPYQGKPKGRPQDKPQGKWEGKREGRPQGKPQGKWEDRREGRPEGKPQGKWEGKREGRPQGTWEGRPQGKWEDKREGKPQGKWEDKREGKPQDKWEDKREGRPQGKWEGKREGRPQSKWEDKREGKPQGKWEDRREGRPQGKWEGKREGRPQSKWEGKREGKPQGKWEGKREGKSQGKWEGRPQGKPQDSGRSRKPSQRSGRPAGSGQSRSGSGHPAGGRNRNQGYKGRG</sequence>
<evidence type="ECO:0000259" key="5">
    <source>
        <dbReference type="SMART" id="SM00363"/>
    </source>
</evidence>
<dbReference type="EC" id="5.4.99.-" evidence="3"/>
<comment type="similarity">
    <text evidence="1 3">Belongs to the pseudouridine synthase RsuA family.</text>
</comment>
<dbReference type="NCBIfam" id="TIGR00093">
    <property type="entry name" value="pseudouridine synthase"/>
    <property type="match status" value="1"/>
</dbReference>
<dbReference type="InterPro" id="IPR002942">
    <property type="entry name" value="S4_RNA-bd"/>
</dbReference>
<evidence type="ECO:0000256" key="1">
    <source>
        <dbReference type="ARBA" id="ARBA00008348"/>
    </source>
</evidence>
<dbReference type="InterPro" id="IPR042092">
    <property type="entry name" value="PsdUridine_s_RsuA/RluB/E/F_cat"/>
</dbReference>
<protein>
    <recommendedName>
        <fullName evidence="3">Pseudouridine synthase</fullName>
        <ecNumber evidence="3">5.4.99.-</ecNumber>
    </recommendedName>
</protein>
<feature type="region of interest" description="Disordered" evidence="4">
    <location>
        <begin position="1"/>
        <end position="40"/>
    </location>
</feature>
<dbReference type="SMART" id="SM00363">
    <property type="entry name" value="S4"/>
    <property type="match status" value="1"/>
</dbReference>
<dbReference type="InterPro" id="IPR018496">
    <property type="entry name" value="PsdUridine_synth_RsuA/RluB_CS"/>
</dbReference>
<keyword evidence="7" id="KW-1185">Reference proteome</keyword>
<gene>
    <name evidence="6" type="ORF">P0082_06390</name>
</gene>
<dbReference type="InterPro" id="IPR050343">
    <property type="entry name" value="RsuA_PseudoU_synthase"/>
</dbReference>
<proteinExistence type="inferred from homology"/>
<dbReference type="InterPro" id="IPR020094">
    <property type="entry name" value="TruA/RsuA/RluB/E/F_N"/>
</dbReference>
<feature type="compositionally biased region" description="Basic and acidic residues" evidence="4">
    <location>
        <begin position="15"/>
        <end position="29"/>
    </location>
</feature>
<dbReference type="Proteomes" id="UP001228690">
    <property type="component" value="Chromosome"/>
</dbReference>
<dbReference type="SUPFAM" id="SSF55174">
    <property type="entry name" value="Alpha-L RNA-binding motif"/>
    <property type="match status" value="1"/>
</dbReference>
<dbReference type="RefSeq" id="WP_326926274.1">
    <property type="nucleotide sequence ID" value="NZ_CP123443.1"/>
</dbReference>
<feature type="compositionally biased region" description="Basic and acidic residues" evidence="4">
    <location>
        <begin position="375"/>
        <end position="491"/>
    </location>
</feature>
<dbReference type="SUPFAM" id="SSF55120">
    <property type="entry name" value="Pseudouridine synthase"/>
    <property type="match status" value="1"/>
</dbReference>
<dbReference type="Gene3D" id="3.30.70.580">
    <property type="entry name" value="Pseudouridine synthase I, catalytic domain, N-terminal subdomain"/>
    <property type="match status" value="1"/>
</dbReference>
<dbReference type="InterPro" id="IPR020103">
    <property type="entry name" value="PsdUridine_synth_cat_dom_sf"/>
</dbReference>
<dbReference type="InterPro" id="IPR000748">
    <property type="entry name" value="PsdUridine_synth_RsuA/RluB/E/F"/>
</dbReference>
<keyword evidence="2 3" id="KW-0413">Isomerase</keyword>
<evidence type="ECO:0000256" key="2">
    <source>
        <dbReference type="ARBA" id="ARBA00023235"/>
    </source>
</evidence>
<evidence type="ECO:0000313" key="7">
    <source>
        <dbReference type="Proteomes" id="UP001228690"/>
    </source>
</evidence>
<feature type="compositionally biased region" description="Polar residues" evidence="4">
    <location>
        <begin position="297"/>
        <end position="309"/>
    </location>
</feature>
<accession>A0ABY8MGX4</accession>
<organism evidence="6 7">
    <name type="scientific">Candidatus Haliotispira prima</name>
    <dbReference type="NCBI Taxonomy" id="3034016"/>
    <lineage>
        <taxon>Bacteria</taxon>
        <taxon>Pseudomonadati</taxon>
        <taxon>Spirochaetota</taxon>
        <taxon>Spirochaetia</taxon>
        <taxon>Spirochaetales</taxon>
        <taxon>Spirochaetaceae</taxon>
        <taxon>Candidatus Haliotispira</taxon>
    </lineage>
</organism>
<dbReference type="Gene3D" id="3.30.70.1560">
    <property type="entry name" value="Alpha-L RNA-binding motif"/>
    <property type="match status" value="1"/>
</dbReference>
<dbReference type="EMBL" id="CP123443">
    <property type="protein sequence ID" value="WGK68109.1"/>
    <property type="molecule type" value="Genomic_DNA"/>
</dbReference>
<reference evidence="6 7" key="1">
    <citation type="submission" date="2023-04" db="EMBL/GenBank/DDBJ databases">
        <title>Spirochaete genome identified in red abalone sample constitutes a novel genus.</title>
        <authorList>
            <person name="Sharma S.P."/>
            <person name="Purcell C.M."/>
            <person name="Hyde J.R."/>
            <person name="Severin A.J."/>
        </authorList>
    </citation>
    <scope>NUCLEOTIDE SEQUENCE [LARGE SCALE GENOMIC DNA]</scope>
    <source>
        <strain evidence="6 7">SP-2023</strain>
    </source>
</reference>
<dbReference type="PANTHER" id="PTHR47683:SF2">
    <property type="entry name" value="RNA-BINDING S4 DOMAIN-CONTAINING PROTEIN"/>
    <property type="match status" value="1"/>
</dbReference>
<feature type="domain" description="RNA-binding S4" evidence="5">
    <location>
        <begin position="31"/>
        <end position="88"/>
    </location>
</feature>
<dbReference type="CDD" id="cd00165">
    <property type="entry name" value="S4"/>
    <property type="match status" value="1"/>
</dbReference>
<dbReference type="CDD" id="cd02870">
    <property type="entry name" value="PseudoU_synth_RsuA_like"/>
    <property type="match status" value="1"/>
</dbReference>
<dbReference type="Pfam" id="PF01479">
    <property type="entry name" value="S4"/>
    <property type="match status" value="1"/>
</dbReference>
<dbReference type="PANTHER" id="PTHR47683">
    <property type="entry name" value="PSEUDOURIDINE SYNTHASE FAMILY PROTEIN-RELATED"/>
    <property type="match status" value="1"/>
</dbReference>
<evidence type="ECO:0000256" key="3">
    <source>
        <dbReference type="RuleBase" id="RU003887"/>
    </source>
</evidence>
<evidence type="ECO:0000313" key="6">
    <source>
        <dbReference type="EMBL" id="WGK68109.1"/>
    </source>
</evidence>
<dbReference type="InterPro" id="IPR036986">
    <property type="entry name" value="S4_RNA-bd_sf"/>
</dbReference>
<feature type="region of interest" description="Disordered" evidence="4">
    <location>
        <begin position="260"/>
        <end position="538"/>
    </location>
</feature>